<dbReference type="Proteomes" id="UP000239430">
    <property type="component" value="Unassembled WGS sequence"/>
</dbReference>
<dbReference type="EMBL" id="PVXL01000008">
    <property type="protein sequence ID" value="PRR77503.1"/>
    <property type="molecule type" value="Genomic_DNA"/>
</dbReference>
<feature type="transmembrane region" description="Helical" evidence="1">
    <location>
        <begin position="410"/>
        <end position="428"/>
    </location>
</feature>
<dbReference type="PANTHER" id="PTHR35342">
    <property type="entry name" value="TRICARBOXYLIC TRANSPORT PROTEIN"/>
    <property type="match status" value="1"/>
</dbReference>
<feature type="transmembrane region" description="Helical" evidence="1">
    <location>
        <begin position="464"/>
        <end position="482"/>
    </location>
</feature>
<evidence type="ECO:0000256" key="1">
    <source>
        <dbReference type="SAM" id="Phobius"/>
    </source>
</evidence>
<evidence type="ECO:0000313" key="4">
    <source>
        <dbReference type="Proteomes" id="UP000239430"/>
    </source>
</evidence>
<feature type="transmembrane region" description="Helical" evidence="1">
    <location>
        <begin position="140"/>
        <end position="157"/>
    </location>
</feature>
<evidence type="ECO:0000313" key="3">
    <source>
        <dbReference type="EMBL" id="PRR77503.1"/>
    </source>
</evidence>
<dbReference type="Pfam" id="PF01970">
    <property type="entry name" value="TctA"/>
    <property type="match status" value="1"/>
</dbReference>
<protein>
    <submittedName>
        <fullName evidence="3">Tripartite tricarboxylate transporter TctA family protein</fullName>
    </submittedName>
</protein>
<proteinExistence type="predicted"/>
<dbReference type="InterPro" id="IPR002823">
    <property type="entry name" value="DUF112_TM"/>
</dbReference>
<comment type="caution">
    <text evidence="3">The sequence shown here is derived from an EMBL/GenBank/DDBJ whole genome shotgun (WGS) entry which is preliminary data.</text>
</comment>
<name>A0A9X7P7I4_9FIRM</name>
<dbReference type="RefSeq" id="WP_054937309.1">
    <property type="nucleotide sequence ID" value="NZ_PVXL01000008.1"/>
</dbReference>
<keyword evidence="1" id="KW-1133">Transmembrane helix</keyword>
<feature type="transmembrane region" description="Helical" evidence="1">
    <location>
        <begin position="59"/>
        <end position="80"/>
    </location>
</feature>
<feature type="transmembrane region" description="Helical" evidence="1">
    <location>
        <begin position="355"/>
        <end position="376"/>
    </location>
</feature>
<feature type="transmembrane region" description="Helical" evidence="1">
    <location>
        <begin position="257"/>
        <end position="278"/>
    </location>
</feature>
<keyword evidence="1" id="KW-0472">Membrane</keyword>
<sequence>METAWSLLISILGRPEVWFYTLLGTIGGIVVGAIPGLTATMAVAVLIPFTFRMEPIVGLANLCGIFVGGVYGGSISAILLRIPGTPSAAFTSLDGYPMAVRGEAGRAIGIATISSFIGGLVSVIFLIVAASFIVKVALKFGAPEFFAIAVWGLASVADVTGKKLVYGLISAAFGVFLGTIGLDPMTGAPRFTFGLENLQGGLEFVPIMIGLFGLSEVLNQLGQMETGQRVTQKIGSLLPAWADVKRIWRTWVRGTLIGIWVGVLPGATGGAMGSLMAYNAEKRVSKHPEEFGKGAPEGIAASESANNATVGGGFVPLLTLGVPGDAISALLIGAFMMHNLRPGPLLYEQNPQLVYGIYGSLILAHFFFLILGLAAARVFARVLNIPRPILLAFIVTFCTLGSYAVSNDTFNILVMLVFGILGFIMERIEMPVTPMLLGLVLGPMAESSLRTALKMYEGDVSVLFTRPFSLFFWVLTAAMLIIPRIQQVKAKRQAAAVKN</sequence>
<feature type="transmembrane region" description="Helical" evidence="1">
    <location>
        <begin position="17"/>
        <end position="47"/>
    </location>
</feature>
<accession>A0A9X7P7I4</accession>
<feature type="transmembrane region" description="Helical" evidence="1">
    <location>
        <begin position="164"/>
        <end position="182"/>
    </location>
</feature>
<keyword evidence="1" id="KW-0812">Transmembrane</keyword>
<organism evidence="3 4">
    <name type="scientific">Neomoorella stamsii</name>
    <dbReference type="NCBI Taxonomy" id="1266720"/>
    <lineage>
        <taxon>Bacteria</taxon>
        <taxon>Bacillati</taxon>
        <taxon>Bacillota</taxon>
        <taxon>Clostridia</taxon>
        <taxon>Neomoorellales</taxon>
        <taxon>Neomoorellaceae</taxon>
        <taxon>Neomoorella</taxon>
    </lineage>
</organism>
<feature type="transmembrane region" description="Helical" evidence="1">
    <location>
        <begin position="107"/>
        <end position="134"/>
    </location>
</feature>
<feature type="transmembrane region" description="Helical" evidence="1">
    <location>
        <begin position="388"/>
        <end position="404"/>
    </location>
</feature>
<dbReference type="AlphaFoldDB" id="A0A9X7P7I4"/>
<feature type="domain" description="DUF112" evidence="2">
    <location>
        <begin position="19"/>
        <end position="437"/>
    </location>
</feature>
<feature type="transmembrane region" description="Helical" evidence="1">
    <location>
        <begin position="314"/>
        <end position="335"/>
    </location>
</feature>
<reference evidence="3 4" key="1">
    <citation type="submission" date="2018-03" db="EMBL/GenBank/DDBJ databases">
        <title>Genome sequence of Moorella stamsii DSM 26217.</title>
        <authorList>
            <person name="Poehlein A."/>
            <person name="Daniel R."/>
        </authorList>
    </citation>
    <scope>NUCLEOTIDE SEQUENCE [LARGE SCALE GENOMIC DNA]</scope>
    <source>
        <strain evidence="4">DSM 26217</strain>
    </source>
</reference>
<keyword evidence="4" id="KW-1185">Reference proteome</keyword>
<dbReference type="PANTHER" id="PTHR35342:SF5">
    <property type="entry name" value="TRICARBOXYLIC TRANSPORT PROTEIN"/>
    <property type="match status" value="1"/>
</dbReference>
<evidence type="ECO:0000259" key="2">
    <source>
        <dbReference type="Pfam" id="PF01970"/>
    </source>
</evidence>
<gene>
    <name evidence="3" type="ORF">MOST_02530</name>
</gene>